<evidence type="ECO:0000256" key="5">
    <source>
        <dbReference type="ARBA" id="ARBA00022777"/>
    </source>
</evidence>
<dbReference type="PANTHER" id="PTHR43047">
    <property type="entry name" value="TWO-COMPONENT HISTIDINE PROTEIN KINASE"/>
    <property type="match status" value="1"/>
</dbReference>
<dbReference type="Gene3D" id="1.10.287.130">
    <property type="match status" value="1"/>
</dbReference>
<dbReference type="PROSITE" id="PS50109">
    <property type="entry name" value="HIS_KIN"/>
    <property type="match status" value="1"/>
</dbReference>
<dbReference type="SUPFAM" id="SSF47384">
    <property type="entry name" value="Homodimeric domain of signal transducing histidine kinase"/>
    <property type="match status" value="1"/>
</dbReference>
<dbReference type="PRINTS" id="PR00344">
    <property type="entry name" value="BCTRLSENSOR"/>
</dbReference>
<dbReference type="SMART" id="SM00387">
    <property type="entry name" value="HATPase_c"/>
    <property type="match status" value="1"/>
</dbReference>
<evidence type="ECO:0000256" key="4">
    <source>
        <dbReference type="ARBA" id="ARBA00022679"/>
    </source>
</evidence>
<protein>
    <recommendedName>
        <fullName evidence="2">histidine kinase</fullName>
        <ecNumber evidence="2">2.7.13.3</ecNumber>
    </recommendedName>
</protein>
<dbReference type="EC" id="2.7.13.3" evidence="2"/>
<dbReference type="InterPro" id="IPR001789">
    <property type="entry name" value="Sig_transdc_resp-reg_receiver"/>
</dbReference>
<feature type="modified residue" description="4-aspartylphosphate" evidence="6">
    <location>
        <position position="63"/>
    </location>
</feature>
<keyword evidence="7" id="KW-0175">Coiled coil</keyword>
<evidence type="ECO:0000256" key="7">
    <source>
        <dbReference type="SAM" id="Coils"/>
    </source>
</evidence>
<dbReference type="Gene3D" id="3.30.565.10">
    <property type="entry name" value="Histidine kinase-like ATPase, C-terminal domain"/>
    <property type="match status" value="1"/>
</dbReference>
<dbReference type="GO" id="GO:0005886">
    <property type="term" value="C:plasma membrane"/>
    <property type="evidence" value="ECO:0007669"/>
    <property type="project" value="TreeGrafter"/>
</dbReference>
<keyword evidence="3 6" id="KW-0597">Phosphoprotein</keyword>
<dbReference type="GO" id="GO:0009927">
    <property type="term" value="F:histidine phosphotransfer kinase activity"/>
    <property type="evidence" value="ECO:0007669"/>
    <property type="project" value="TreeGrafter"/>
</dbReference>
<dbReference type="PANTHER" id="PTHR43047:SF72">
    <property type="entry name" value="OSMOSENSING HISTIDINE PROTEIN KINASE SLN1"/>
    <property type="match status" value="1"/>
</dbReference>
<dbReference type="EMBL" id="PDSK01000114">
    <property type="protein sequence ID" value="PIE32417.1"/>
    <property type="molecule type" value="Genomic_DNA"/>
</dbReference>
<dbReference type="FunFam" id="3.30.565.10:FF:000006">
    <property type="entry name" value="Sensor histidine kinase WalK"/>
    <property type="match status" value="1"/>
</dbReference>
<dbReference type="SMART" id="SM00388">
    <property type="entry name" value="HisKA"/>
    <property type="match status" value="1"/>
</dbReference>
<dbReference type="Gene3D" id="3.40.50.2300">
    <property type="match status" value="1"/>
</dbReference>
<dbReference type="CDD" id="cd00082">
    <property type="entry name" value="HisKA"/>
    <property type="match status" value="1"/>
</dbReference>
<dbReference type="Pfam" id="PF02518">
    <property type="entry name" value="HATPase_c"/>
    <property type="match status" value="1"/>
</dbReference>
<dbReference type="SUPFAM" id="SSF55874">
    <property type="entry name" value="ATPase domain of HSP90 chaperone/DNA topoisomerase II/histidine kinase"/>
    <property type="match status" value="1"/>
</dbReference>
<dbReference type="InterPro" id="IPR036890">
    <property type="entry name" value="HATPase_C_sf"/>
</dbReference>
<dbReference type="Proteomes" id="UP000230821">
    <property type="component" value="Unassembled WGS sequence"/>
</dbReference>
<evidence type="ECO:0000313" key="11">
    <source>
        <dbReference type="Proteomes" id="UP000230821"/>
    </source>
</evidence>
<dbReference type="GO" id="GO:0000155">
    <property type="term" value="F:phosphorelay sensor kinase activity"/>
    <property type="evidence" value="ECO:0007669"/>
    <property type="project" value="InterPro"/>
</dbReference>
<evidence type="ECO:0000259" key="8">
    <source>
        <dbReference type="PROSITE" id="PS50109"/>
    </source>
</evidence>
<dbReference type="PROSITE" id="PS50110">
    <property type="entry name" value="RESPONSE_REGULATORY"/>
    <property type="match status" value="1"/>
</dbReference>
<feature type="domain" description="Response regulatory" evidence="9">
    <location>
        <begin position="6"/>
        <end position="129"/>
    </location>
</feature>
<keyword evidence="4" id="KW-0808">Transferase</keyword>
<comment type="catalytic activity">
    <reaction evidence="1">
        <text>ATP + protein L-histidine = ADP + protein N-phospho-L-histidine.</text>
        <dbReference type="EC" id="2.7.13.3"/>
    </reaction>
</comment>
<evidence type="ECO:0000259" key="9">
    <source>
        <dbReference type="PROSITE" id="PS50110"/>
    </source>
</evidence>
<dbReference type="SMART" id="SM00448">
    <property type="entry name" value="REC"/>
    <property type="match status" value="1"/>
</dbReference>
<accession>A0A2G6K9R9</accession>
<reference evidence="10 11" key="1">
    <citation type="submission" date="2017-10" db="EMBL/GenBank/DDBJ databases">
        <title>Novel microbial diversity and functional potential in the marine mammal oral microbiome.</title>
        <authorList>
            <person name="Dudek N.K."/>
            <person name="Sun C.L."/>
            <person name="Burstein D."/>
            <person name="Kantor R.S."/>
            <person name="Aliaga Goltsman D.S."/>
            <person name="Bik E.M."/>
            <person name="Thomas B.C."/>
            <person name="Banfield J.F."/>
            <person name="Relman D.A."/>
        </authorList>
    </citation>
    <scope>NUCLEOTIDE SEQUENCE [LARGE SCALE GENOMIC DNA]</scope>
    <source>
        <strain evidence="10">DOLJORAL78_47_16</strain>
    </source>
</reference>
<evidence type="ECO:0000256" key="6">
    <source>
        <dbReference type="PROSITE-ProRule" id="PRU00169"/>
    </source>
</evidence>
<organism evidence="10 11">
    <name type="scientific">candidate division KSB3 bacterium</name>
    <dbReference type="NCBI Taxonomy" id="2044937"/>
    <lineage>
        <taxon>Bacteria</taxon>
        <taxon>candidate division KSB3</taxon>
    </lineage>
</organism>
<feature type="domain" description="Histidine kinase" evidence="8">
    <location>
        <begin position="176"/>
        <end position="395"/>
    </location>
</feature>
<evidence type="ECO:0000256" key="3">
    <source>
        <dbReference type="ARBA" id="ARBA00022553"/>
    </source>
</evidence>
<dbReference type="InterPro" id="IPR003661">
    <property type="entry name" value="HisK_dim/P_dom"/>
</dbReference>
<comment type="caution">
    <text evidence="10">The sequence shown here is derived from an EMBL/GenBank/DDBJ whole genome shotgun (WGS) entry which is preliminary data.</text>
</comment>
<proteinExistence type="predicted"/>
<keyword evidence="5" id="KW-0418">Kinase</keyword>
<dbReference type="InterPro" id="IPR003594">
    <property type="entry name" value="HATPase_dom"/>
</dbReference>
<dbReference type="InterPro" id="IPR004358">
    <property type="entry name" value="Sig_transdc_His_kin-like_C"/>
</dbReference>
<dbReference type="AlphaFoldDB" id="A0A2G6K9R9"/>
<dbReference type="InterPro" id="IPR036097">
    <property type="entry name" value="HisK_dim/P_sf"/>
</dbReference>
<dbReference type="InterPro" id="IPR011006">
    <property type="entry name" value="CheY-like_superfamily"/>
</dbReference>
<sequence length="399" mass="45056">MMNESVILCVDDEDIVLKSLKRELKKTFGDRYLIETAESGQEALEFFEELSAEGHEIPIVISDQIMPGMKGSELLQRIHALAPKTLKIMLTGQADLNDVTYAVNFANLYHYVAKPWEPTNLGLILKSALTRYYQDKQLEEQNRILQNMNSVLEEQVKERTAELENANASKDKFFSIIAHDLKSPFNGLIGMTELFADNLGEFSQDDIKEGLEKLQKTAETVYNLLENLLTWSRLQRGIMEFSPQEIFLHQIAEMTSDLFTSNFIQKEISFKDSIDETLSAYGDFNMVTTIFRNLMSNALKFTESRGTIEISAIERDDEYVEIAVSDTGVGMSQDDLAKLFRIDVKYSLVGTAGERGTGLGLILCKELIEHNRGTIWVESEPGKGTTFTFTLPCPSYSPS</sequence>
<evidence type="ECO:0000256" key="2">
    <source>
        <dbReference type="ARBA" id="ARBA00012438"/>
    </source>
</evidence>
<dbReference type="Pfam" id="PF00512">
    <property type="entry name" value="HisKA"/>
    <property type="match status" value="1"/>
</dbReference>
<dbReference type="InterPro" id="IPR005467">
    <property type="entry name" value="His_kinase_dom"/>
</dbReference>
<dbReference type="CDD" id="cd17569">
    <property type="entry name" value="REC_HupR-like"/>
    <property type="match status" value="1"/>
</dbReference>
<evidence type="ECO:0000256" key="1">
    <source>
        <dbReference type="ARBA" id="ARBA00000085"/>
    </source>
</evidence>
<evidence type="ECO:0000313" key="10">
    <source>
        <dbReference type="EMBL" id="PIE32417.1"/>
    </source>
</evidence>
<feature type="coiled-coil region" evidence="7">
    <location>
        <begin position="135"/>
        <end position="169"/>
    </location>
</feature>
<dbReference type="SUPFAM" id="SSF52172">
    <property type="entry name" value="CheY-like"/>
    <property type="match status" value="1"/>
</dbReference>
<gene>
    <name evidence="10" type="ORF">CSA56_15525</name>
</gene>
<name>A0A2G6K9R9_9BACT</name>
<dbReference type="Pfam" id="PF00072">
    <property type="entry name" value="Response_reg"/>
    <property type="match status" value="1"/>
</dbReference>